<dbReference type="Gene3D" id="2.40.128.110">
    <property type="entry name" value="Lipid/polyisoprenoid-binding, YceI-like"/>
    <property type="match status" value="1"/>
</dbReference>
<dbReference type="InterPro" id="IPR027016">
    <property type="entry name" value="UCP029811"/>
</dbReference>
<dbReference type="Pfam" id="PF04264">
    <property type="entry name" value="YceI"/>
    <property type="match status" value="1"/>
</dbReference>
<accession>A0ABV3L5U5</accession>
<proteinExistence type="predicted"/>
<feature type="chain" id="PRO_5046082894" evidence="1">
    <location>
        <begin position="20"/>
        <end position="189"/>
    </location>
</feature>
<name>A0ABV3L5U5_9RHOB</name>
<evidence type="ECO:0000259" key="2">
    <source>
        <dbReference type="SMART" id="SM00867"/>
    </source>
</evidence>
<organism evidence="3 4">
    <name type="scientific">Meridianimarinicoccus marinus</name>
    <dbReference type="NCBI Taxonomy" id="3231483"/>
    <lineage>
        <taxon>Bacteria</taxon>
        <taxon>Pseudomonadati</taxon>
        <taxon>Pseudomonadota</taxon>
        <taxon>Alphaproteobacteria</taxon>
        <taxon>Rhodobacterales</taxon>
        <taxon>Paracoccaceae</taxon>
        <taxon>Meridianimarinicoccus</taxon>
    </lineage>
</organism>
<feature type="domain" description="Lipid/polyisoprenoid-binding YceI-like" evidence="2">
    <location>
        <begin position="19"/>
        <end position="188"/>
    </location>
</feature>
<dbReference type="InterPro" id="IPR036761">
    <property type="entry name" value="TTHA0802/YceI-like_sf"/>
</dbReference>
<dbReference type="SUPFAM" id="SSF101874">
    <property type="entry name" value="YceI-like"/>
    <property type="match status" value="1"/>
</dbReference>
<feature type="signal peptide" evidence="1">
    <location>
        <begin position="1"/>
        <end position="19"/>
    </location>
</feature>
<dbReference type="RefSeq" id="WP_366191363.1">
    <property type="nucleotide sequence ID" value="NZ_JBFBVU010000002.1"/>
</dbReference>
<evidence type="ECO:0000313" key="3">
    <source>
        <dbReference type="EMBL" id="MEV8465718.1"/>
    </source>
</evidence>
<dbReference type="InterPro" id="IPR007372">
    <property type="entry name" value="Lipid/polyisoprenoid-bd_YceI"/>
</dbReference>
<evidence type="ECO:0000313" key="4">
    <source>
        <dbReference type="Proteomes" id="UP001553161"/>
    </source>
</evidence>
<dbReference type="PIRSF" id="PIRSF029811">
    <property type="entry name" value="UCP029811"/>
    <property type="match status" value="1"/>
</dbReference>
<comment type="caution">
    <text evidence="3">The sequence shown here is derived from an EMBL/GenBank/DDBJ whole genome shotgun (WGS) entry which is preliminary data.</text>
</comment>
<dbReference type="SMART" id="SM00867">
    <property type="entry name" value="YceI"/>
    <property type="match status" value="1"/>
</dbReference>
<gene>
    <name evidence="3" type="ORF">AB0T83_02845</name>
</gene>
<dbReference type="Proteomes" id="UP001553161">
    <property type="component" value="Unassembled WGS sequence"/>
</dbReference>
<protein>
    <submittedName>
        <fullName evidence="3">YceI family protein</fullName>
    </submittedName>
</protein>
<dbReference type="EMBL" id="JBFBVU010000002">
    <property type="protein sequence ID" value="MEV8465718.1"/>
    <property type="molecule type" value="Genomic_DNA"/>
</dbReference>
<evidence type="ECO:0000256" key="1">
    <source>
        <dbReference type="SAM" id="SignalP"/>
    </source>
</evidence>
<keyword evidence="4" id="KW-1185">Reference proteome</keyword>
<sequence length="189" mass="19791">MRIISLVAGLSLLAGPLFAWTLDNAASSISYVTTKNGSTSEANLLSDLSGTVGDDGTATVEISLGSVETFIDIRNERMREFVFKVVDFPIATVSAALDPAAMAGMAPGSTTEASFEVTVAANGTEASYEATAYVTQVGEDRVLVASKAPIIVHAEDLGYDEGISKLQEIAGLDSIEPTVPVAFHLVFDR</sequence>
<keyword evidence="1" id="KW-0732">Signal</keyword>
<reference evidence="3 4" key="1">
    <citation type="submission" date="2024-07" db="EMBL/GenBank/DDBJ databases">
        <authorList>
            <person name="Kang M."/>
        </authorList>
    </citation>
    <scope>NUCLEOTIDE SEQUENCE [LARGE SCALE GENOMIC DNA]</scope>
    <source>
        <strain evidence="3 4">DFM31</strain>
    </source>
</reference>